<dbReference type="AlphaFoldDB" id="A0A9P5P189"/>
<protein>
    <submittedName>
        <fullName evidence="1">Uncharacterized protein</fullName>
    </submittedName>
</protein>
<organism evidence="1 2">
    <name type="scientific">Rhodocollybia butyracea</name>
    <dbReference type="NCBI Taxonomy" id="206335"/>
    <lineage>
        <taxon>Eukaryota</taxon>
        <taxon>Fungi</taxon>
        <taxon>Dikarya</taxon>
        <taxon>Basidiomycota</taxon>
        <taxon>Agaricomycotina</taxon>
        <taxon>Agaricomycetes</taxon>
        <taxon>Agaricomycetidae</taxon>
        <taxon>Agaricales</taxon>
        <taxon>Marasmiineae</taxon>
        <taxon>Omphalotaceae</taxon>
        <taxon>Rhodocollybia</taxon>
    </lineage>
</organism>
<dbReference type="EMBL" id="JADNRY010000671">
    <property type="protein sequence ID" value="KAF9030287.1"/>
    <property type="molecule type" value="Genomic_DNA"/>
</dbReference>
<evidence type="ECO:0000313" key="1">
    <source>
        <dbReference type="EMBL" id="KAF9030287.1"/>
    </source>
</evidence>
<accession>A0A9P5P189</accession>
<reference evidence="1" key="1">
    <citation type="submission" date="2020-11" db="EMBL/GenBank/DDBJ databases">
        <authorList>
            <consortium name="DOE Joint Genome Institute"/>
            <person name="Ahrendt S."/>
            <person name="Riley R."/>
            <person name="Andreopoulos W."/>
            <person name="Labutti K."/>
            <person name="Pangilinan J."/>
            <person name="Ruiz-Duenas F.J."/>
            <person name="Barrasa J.M."/>
            <person name="Sanchez-Garcia M."/>
            <person name="Camarero S."/>
            <person name="Miyauchi S."/>
            <person name="Serrano A."/>
            <person name="Linde D."/>
            <person name="Babiker R."/>
            <person name="Drula E."/>
            <person name="Ayuso-Fernandez I."/>
            <person name="Pacheco R."/>
            <person name="Padilla G."/>
            <person name="Ferreira P."/>
            <person name="Barriuso J."/>
            <person name="Kellner H."/>
            <person name="Castanera R."/>
            <person name="Alfaro M."/>
            <person name="Ramirez L."/>
            <person name="Pisabarro A.G."/>
            <person name="Kuo A."/>
            <person name="Tritt A."/>
            <person name="Lipzen A."/>
            <person name="He G."/>
            <person name="Yan M."/>
            <person name="Ng V."/>
            <person name="Cullen D."/>
            <person name="Martin F."/>
            <person name="Rosso M.-N."/>
            <person name="Henrissat B."/>
            <person name="Hibbett D."/>
            <person name="Martinez A.T."/>
            <person name="Grigoriev I.V."/>
        </authorList>
    </citation>
    <scope>NUCLEOTIDE SEQUENCE</scope>
    <source>
        <strain evidence="1">AH 40177</strain>
    </source>
</reference>
<name>A0A9P5P189_9AGAR</name>
<comment type="caution">
    <text evidence="1">The sequence shown here is derived from an EMBL/GenBank/DDBJ whole genome shotgun (WGS) entry which is preliminary data.</text>
</comment>
<gene>
    <name evidence="1" type="ORF">BDP27DRAFT_1436294</name>
</gene>
<dbReference type="Proteomes" id="UP000772434">
    <property type="component" value="Unassembled WGS sequence"/>
</dbReference>
<evidence type="ECO:0000313" key="2">
    <source>
        <dbReference type="Proteomes" id="UP000772434"/>
    </source>
</evidence>
<sequence length="105" mass="11867">MIDDRANWVTRNGKHAIWLKQSDPAINVNGRFGEPVRSFRLPSSSDTSNTHSPLDPRYSGYPMRLFDLAAPNDKRLSFAGVPNSWASRHLDEANLTKPQALNELY</sequence>
<proteinExistence type="predicted"/>
<keyword evidence="2" id="KW-1185">Reference proteome</keyword>